<feature type="transmembrane region" description="Helical" evidence="1">
    <location>
        <begin position="157"/>
        <end position="175"/>
    </location>
</feature>
<dbReference type="PANTHER" id="PTHR34219:SF1">
    <property type="entry name" value="PEPSY DOMAIN-CONTAINING PROTEIN"/>
    <property type="match status" value="1"/>
</dbReference>
<sequence>MTSLADPPAPVLPARTVVRLLARRVHFVAGLLIAPFLFVLAVSGGVYAFSPQINDLVYAEELYVDEVGETPRPLDDQVRAAMSGRSGDVTSVIVADDPERTTKVVLSDGTTVYVNPYTAAVQGELATVNGRPPVQVWLREFHGNLTLGEAGRLYSEFVASWLPVLVVGGVILWMGQRGRGRGRARLRGLHATIGIWAAVGLLAISVTGLTWSTFAGDRVDQVIDALDSRAPTLTAPAATAGIDRIDLDQAVAVARADGLAGELTVSLPAGPDRPLKVAESSPGPQVDTIAIDPGSGDVTGRVGWDDYPLLAKLTTLGIDAHSGTLFGLANQILLALLAAAAVALLVLGYRMWWRRRPAPVPGPVWSQASWPTVFALVGVAVVLAWAMPVFGVSLLAFVLLDPLVRRVRRGSAAGAR</sequence>
<organism evidence="2 3">
    <name type="scientific">Actinokineospora fastidiosa</name>
    <dbReference type="NCBI Taxonomy" id="1816"/>
    <lineage>
        <taxon>Bacteria</taxon>
        <taxon>Bacillati</taxon>
        <taxon>Actinomycetota</taxon>
        <taxon>Actinomycetes</taxon>
        <taxon>Pseudonocardiales</taxon>
        <taxon>Pseudonocardiaceae</taxon>
        <taxon>Actinokineospora</taxon>
    </lineage>
</organism>
<feature type="transmembrane region" description="Helical" evidence="1">
    <location>
        <begin position="332"/>
        <end position="353"/>
    </location>
</feature>
<evidence type="ECO:0000313" key="3">
    <source>
        <dbReference type="Proteomes" id="UP000660680"/>
    </source>
</evidence>
<dbReference type="Proteomes" id="UP000660680">
    <property type="component" value="Unassembled WGS sequence"/>
</dbReference>
<name>A0A918GE28_9PSEU</name>
<dbReference type="InterPro" id="IPR005625">
    <property type="entry name" value="PepSY-ass_TM"/>
</dbReference>
<comment type="caution">
    <text evidence="2">The sequence shown here is derived from an EMBL/GenBank/DDBJ whole genome shotgun (WGS) entry which is preliminary data.</text>
</comment>
<reference evidence="2" key="1">
    <citation type="journal article" date="2014" name="Int. J. Syst. Evol. Microbiol.">
        <title>Complete genome sequence of Corynebacterium casei LMG S-19264T (=DSM 44701T), isolated from a smear-ripened cheese.</title>
        <authorList>
            <consortium name="US DOE Joint Genome Institute (JGI-PGF)"/>
            <person name="Walter F."/>
            <person name="Albersmeier A."/>
            <person name="Kalinowski J."/>
            <person name="Ruckert C."/>
        </authorList>
    </citation>
    <scope>NUCLEOTIDE SEQUENCE</scope>
    <source>
        <strain evidence="2">JCM 3276</strain>
    </source>
</reference>
<dbReference type="AlphaFoldDB" id="A0A918GE28"/>
<keyword evidence="3" id="KW-1185">Reference proteome</keyword>
<keyword evidence="1" id="KW-1133">Transmembrane helix</keyword>
<dbReference type="PANTHER" id="PTHR34219">
    <property type="entry name" value="IRON-REGULATED INNER MEMBRANE PROTEIN-RELATED"/>
    <property type="match status" value="1"/>
</dbReference>
<evidence type="ECO:0000256" key="1">
    <source>
        <dbReference type="SAM" id="Phobius"/>
    </source>
</evidence>
<proteinExistence type="predicted"/>
<feature type="transmembrane region" description="Helical" evidence="1">
    <location>
        <begin position="25"/>
        <end position="49"/>
    </location>
</feature>
<keyword evidence="1" id="KW-0812">Transmembrane</keyword>
<gene>
    <name evidence="2" type="ORF">GCM10010171_26400</name>
</gene>
<dbReference type="Pfam" id="PF03929">
    <property type="entry name" value="PepSY_TM"/>
    <property type="match status" value="1"/>
</dbReference>
<dbReference type="EMBL" id="BMRB01000002">
    <property type="protein sequence ID" value="GGS31252.1"/>
    <property type="molecule type" value="Genomic_DNA"/>
</dbReference>
<reference evidence="2" key="2">
    <citation type="submission" date="2020-09" db="EMBL/GenBank/DDBJ databases">
        <authorList>
            <person name="Sun Q."/>
            <person name="Ohkuma M."/>
        </authorList>
    </citation>
    <scope>NUCLEOTIDE SEQUENCE</scope>
    <source>
        <strain evidence="2">JCM 3276</strain>
    </source>
</reference>
<evidence type="ECO:0000313" key="2">
    <source>
        <dbReference type="EMBL" id="GGS31252.1"/>
    </source>
</evidence>
<feature type="transmembrane region" description="Helical" evidence="1">
    <location>
        <begin position="373"/>
        <end position="400"/>
    </location>
</feature>
<keyword evidence="1" id="KW-0472">Membrane</keyword>
<accession>A0A918GE28</accession>
<protein>
    <submittedName>
        <fullName evidence="2">Membrane protein</fullName>
    </submittedName>
</protein>